<evidence type="ECO:0000313" key="1">
    <source>
        <dbReference type="EMBL" id="KAG0295768.1"/>
    </source>
</evidence>
<gene>
    <name evidence="1" type="ORF">BGZ96_011003</name>
</gene>
<name>A0ABQ7KCV0_9FUNG</name>
<evidence type="ECO:0000313" key="2">
    <source>
        <dbReference type="Proteomes" id="UP001194696"/>
    </source>
</evidence>
<dbReference type="EMBL" id="JAAAIM010000075">
    <property type="protein sequence ID" value="KAG0295768.1"/>
    <property type="molecule type" value="Genomic_DNA"/>
</dbReference>
<dbReference type="Proteomes" id="UP001194696">
    <property type="component" value="Unassembled WGS sequence"/>
</dbReference>
<comment type="caution">
    <text evidence="1">The sequence shown here is derived from an EMBL/GenBank/DDBJ whole genome shotgun (WGS) entry which is preliminary data.</text>
</comment>
<organism evidence="1 2">
    <name type="scientific">Linnemannia gamsii</name>
    <dbReference type="NCBI Taxonomy" id="64522"/>
    <lineage>
        <taxon>Eukaryota</taxon>
        <taxon>Fungi</taxon>
        <taxon>Fungi incertae sedis</taxon>
        <taxon>Mucoromycota</taxon>
        <taxon>Mortierellomycotina</taxon>
        <taxon>Mortierellomycetes</taxon>
        <taxon>Mortierellales</taxon>
        <taxon>Mortierellaceae</taxon>
        <taxon>Linnemannia</taxon>
    </lineage>
</organism>
<keyword evidence="2" id="KW-1185">Reference proteome</keyword>
<sequence>MPWPPLCKAKYRVFDFDIATVALAATEALAAIELDIKRWENVLTDLWQPHVFENNERSLVVFWVITRLQYLRALYPVMDANKYDYDIMVYFNNAVRIMNTKGPDCTAVVDFMSRKKENDQGDYTAYFDKWFENNSVFGIWLRVSASGDIPD</sequence>
<protein>
    <submittedName>
        <fullName evidence="1">Uncharacterized protein</fullName>
    </submittedName>
</protein>
<reference evidence="1 2" key="1">
    <citation type="journal article" date="2020" name="Fungal Divers.">
        <title>Resolving the Mortierellaceae phylogeny through synthesis of multi-gene phylogenetics and phylogenomics.</title>
        <authorList>
            <person name="Vandepol N."/>
            <person name="Liber J."/>
            <person name="Desiro A."/>
            <person name="Na H."/>
            <person name="Kennedy M."/>
            <person name="Barry K."/>
            <person name="Grigoriev I.V."/>
            <person name="Miller A.N."/>
            <person name="O'Donnell K."/>
            <person name="Stajich J.E."/>
            <person name="Bonito G."/>
        </authorList>
    </citation>
    <scope>NUCLEOTIDE SEQUENCE [LARGE SCALE GENOMIC DNA]</scope>
    <source>
        <strain evidence="1 2">AD045</strain>
    </source>
</reference>
<proteinExistence type="predicted"/>
<accession>A0ABQ7KCV0</accession>